<name>A0A1Y3TVP6_9FIRM</name>
<comment type="caution">
    <text evidence="1">The sequence shown here is derived from an EMBL/GenBank/DDBJ whole genome shotgun (WGS) entry which is preliminary data.</text>
</comment>
<dbReference type="RefSeq" id="WP_087990329.1">
    <property type="nucleotide sequence ID" value="NZ_NFHM01000048.1"/>
</dbReference>
<dbReference type="Proteomes" id="UP000195455">
    <property type="component" value="Unassembled WGS sequence"/>
</dbReference>
<organism evidence="1 2">
    <name type="scientific">Anaerotignum lactatifermentans</name>
    <dbReference type="NCBI Taxonomy" id="160404"/>
    <lineage>
        <taxon>Bacteria</taxon>
        <taxon>Bacillati</taxon>
        <taxon>Bacillota</taxon>
        <taxon>Clostridia</taxon>
        <taxon>Lachnospirales</taxon>
        <taxon>Anaerotignaceae</taxon>
        <taxon>Anaerotignum</taxon>
    </lineage>
</organism>
<accession>A0A1Y3TVP6</accession>
<evidence type="ECO:0000313" key="2">
    <source>
        <dbReference type="Proteomes" id="UP000195455"/>
    </source>
</evidence>
<gene>
    <name evidence="1" type="ORF">B5G26_15815</name>
</gene>
<dbReference type="AlphaFoldDB" id="A0A1Y3TVP6"/>
<sequence>MCTVIKTLPSTKHLVFIALFDVLEQENSQYKKDSEKDTVFADIPVYGNISSFNIHIRESPPATEMEVSVVKPFKGLSVKGQQRAVDYIADSVEQMLENELILRYEINGDL</sequence>
<dbReference type="EMBL" id="NFHM01000048">
    <property type="protein sequence ID" value="OUN38988.1"/>
    <property type="molecule type" value="Genomic_DNA"/>
</dbReference>
<protein>
    <submittedName>
        <fullName evidence="1">Uncharacterized protein</fullName>
    </submittedName>
</protein>
<evidence type="ECO:0000313" key="1">
    <source>
        <dbReference type="EMBL" id="OUN38988.1"/>
    </source>
</evidence>
<proteinExistence type="predicted"/>
<reference evidence="2" key="1">
    <citation type="submission" date="2017-04" db="EMBL/GenBank/DDBJ databases">
        <title>Function of individual gut microbiota members based on whole genome sequencing of pure cultures obtained from chicken caecum.</title>
        <authorList>
            <person name="Medvecky M."/>
            <person name="Cejkova D."/>
            <person name="Polansky O."/>
            <person name="Karasova D."/>
            <person name="Kubasova T."/>
            <person name="Cizek A."/>
            <person name="Rychlik I."/>
        </authorList>
    </citation>
    <scope>NUCLEOTIDE SEQUENCE [LARGE SCALE GENOMIC DNA]</scope>
    <source>
        <strain evidence="2">An75</strain>
    </source>
</reference>